<name>A0A2I0W262_9ASPA</name>
<feature type="compositionally biased region" description="Basic and acidic residues" evidence="1">
    <location>
        <begin position="134"/>
        <end position="152"/>
    </location>
</feature>
<organism evidence="2 3">
    <name type="scientific">Dendrobium catenatum</name>
    <dbReference type="NCBI Taxonomy" id="906689"/>
    <lineage>
        <taxon>Eukaryota</taxon>
        <taxon>Viridiplantae</taxon>
        <taxon>Streptophyta</taxon>
        <taxon>Embryophyta</taxon>
        <taxon>Tracheophyta</taxon>
        <taxon>Spermatophyta</taxon>
        <taxon>Magnoliopsida</taxon>
        <taxon>Liliopsida</taxon>
        <taxon>Asparagales</taxon>
        <taxon>Orchidaceae</taxon>
        <taxon>Epidendroideae</taxon>
        <taxon>Malaxideae</taxon>
        <taxon>Dendrobiinae</taxon>
        <taxon>Dendrobium</taxon>
    </lineage>
</organism>
<evidence type="ECO:0000313" key="3">
    <source>
        <dbReference type="Proteomes" id="UP000233837"/>
    </source>
</evidence>
<feature type="region of interest" description="Disordered" evidence="1">
    <location>
        <begin position="134"/>
        <end position="162"/>
    </location>
</feature>
<gene>
    <name evidence="2" type="ORF">MA16_Dca017966</name>
</gene>
<reference evidence="2 3" key="1">
    <citation type="journal article" date="2016" name="Sci. Rep.">
        <title>The Dendrobium catenatum Lindl. genome sequence provides insights into polysaccharide synthase, floral development and adaptive evolution.</title>
        <authorList>
            <person name="Zhang G.Q."/>
            <person name="Xu Q."/>
            <person name="Bian C."/>
            <person name="Tsai W.C."/>
            <person name="Yeh C.M."/>
            <person name="Liu K.W."/>
            <person name="Yoshida K."/>
            <person name="Zhang L.S."/>
            <person name="Chang S.B."/>
            <person name="Chen F."/>
            <person name="Shi Y."/>
            <person name="Su Y.Y."/>
            <person name="Zhang Y.Q."/>
            <person name="Chen L.J."/>
            <person name="Yin Y."/>
            <person name="Lin M."/>
            <person name="Huang H."/>
            <person name="Deng H."/>
            <person name="Wang Z.W."/>
            <person name="Zhu S.L."/>
            <person name="Zhao X."/>
            <person name="Deng C."/>
            <person name="Niu S.C."/>
            <person name="Huang J."/>
            <person name="Wang M."/>
            <person name="Liu G.H."/>
            <person name="Yang H.J."/>
            <person name="Xiao X.J."/>
            <person name="Hsiao Y.Y."/>
            <person name="Wu W.L."/>
            <person name="Chen Y.Y."/>
            <person name="Mitsuda N."/>
            <person name="Ohme-Takagi M."/>
            <person name="Luo Y.B."/>
            <person name="Van de Peer Y."/>
            <person name="Liu Z.J."/>
        </authorList>
    </citation>
    <scope>NUCLEOTIDE SEQUENCE [LARGE SCALE GENOMIC DNA]</scope>
    <source>
        <tissue evidence="2">The whole plant</tissue>
    </source>
</reference>
<evidence type="ECO:0000313" key="2">
    <source>
        <dbReference type="EMBL" id="PKU69749.1"/>
    </source>
</evidence>
<evidence type="ECO:0000256" key="1">
    <source>
        <dbReference type="SAM" id="MobiDB-lite"/>
    </source>
</evidence>
<proteinExistence type="predicted"/>
<feature type="region of interest" description="Disordered" evidence="1">
    <location>
        <begin position="34"/>
        <end position="67"/>
    </location>
</feature>
<dbReference type="Proteomes" id="UP000233837">
    <property type="component" value="Unassembled WGS sequence"/>
</dbReference>
<dbReference type="AlphaFoldDB" id="A0A2I0W262"/>
<reference evidence="2 3" key="2">
    <citation type="journal article" date="2017" name="Nature">
        <title>The Apostasia genome and the evolution of orchids.</title>
        <authorList>
            <person name="Zhang G.Q."/>
            <person name="Liu K.W."/>
            <person name="Li Z."/>
            <person name="Lohaus R."/>
            <person name="Hsiao Y.Y."/>
            <person name="Niu S.C."/>
            <person name="Wang J.Y."/>
            <person name="Lin Y.C."/>
            <person name="Xu Q."/>
            <person name="Chen L.J."/>
            <person name="Yoshida K."/>
            <person name="Fujiwara S."/>
            <person name="Wang Z.W."/>
            <person name="Zhang Y.Q."/>
            <person name="Mitsuda N."/>
            <person name="Wang M."/>
            <person name="Liu G.H."/>
            <person name="Pecoraro L."/>
            <person name="Huang H.X."/>
            <person name="Xiao X.J."/>
            <person name="Lin M."/>
            <person name="Wu X.Y."/>
            <person name="Wu W.L."/>
            <person name="Chen Y.Y."/>
            <person name="Chang S.B."/>
            <person name="Sakamoto S."/>
            <person name="Ohme-Takagi M."/>
            <person name="Yagi M."/>
            <person name="Zeng S.J."/>
            <person name="Shen C.Y."/>
            <person name="Yeh C.M."/>
            <person name="Luo Y.B."/>
            <person name="Tsai W.C."/>
            <person name="Van de Peer Y."/>
            <person name="Liu Z.J."/>
        </authorList>
    </citation>
    <scope>NUCLEOTIDE SEQUENCE [LARGE SCALE GENOMIC DNA]</scope>
    <source>
        <tissue evidence="2">The whole plant</tissue>
    </source>
</reference>
<feature type="compositionally biased region" description="Polar residues" evidence="1">
    <location>
        <begin position="52"/>
        <end position="61"/>
    </location>
</feature>
<accession>A0A2I0W262</accession>
<keyword evidence="3" id="KW-1185">Reference proteome</keyword>
<protein>
    <submittedName>
        <fullName evidence="2">Uncharacterized protein</fullName>
    </submittedName>
</protein>
<feature type="compositionally biased region" description="Basic and acidic residues" evidence="1">
    <location>
        <begin position="38"/>
        <end position="51"/>
    </location>
</feature>
<dbReference type="EMBL" id="KZ503000">
    <property type="protein sequence ID" value="PKU69749.1"/>
    <property type="molecule type" value="Genomic_DNA"/>
</dbReference>
<sequence length="234" mass="26153">MGFPNLAKGDKNSSPLSWFKILARNEAKAMDLATNYGEKGESSTRVEDASKVTKNSSTDLSPTAEDNGFNDLEKVRICKTRELGKCDKMNEEMPKRINPELEEGEILPTSKTGTTVEECPVNEDLFVTSTQENVTDKEEMNVDISKKKDSGNEGRTTFARSPKKKIPKQLRDLGPINGSTRSRKIEYEGKGREYYKLANLCANYALFGSFSWDDLSLNKVNPSFINTLNEESSL</sequence>